<dbReference type="EMBL" id="BRLB01000030">
    <property type="protein sequence ID" value="GKX32263.1"/>
    <property type="molecule type" value="Genomic_DNA"/>
</dbReference>
<name>A0A9W5YJ29_9FIRM</name>
<evidence type="ECO:0000259" key="4">
    <source>
        <dbReference type="Pfam" id="PF01515"/>
    </source>
</evidence>
<dbReference type="PIRSF" id="PIRSF000428">
    <property type="entry name" value="P_Ac_trans"/>
    <property type="match status" value="1"/>
</dbReference>
<dbReference type="AlphaFoldDB" id="A0A9W5YJ29"/>
<dbReference type="Pfam" id="PF01515">
    <property type="entry name" value="PTA_PTB"/>
    <property type="match status" value="1"/>
</dbReference>
<dbReference type="PANTHER" id="PTHR43356">
    <property type="entry name" value="PHOSPHATE ACETYLTRANSFERASE"/>
    <property type="match status" value="1"/>
</dbReference>
<evidence type="ECO:0000313" key="6">
    <source>
        <dbReference type="Proteomes" id="UP001144256"/>
    </source>
</evidence>
<dbReference type="InterPro" id="IPR012147">
    <property type="entry name" value="P_Ac_Bu_trans"/>
</dbReference>
<proteinExistence type="inferred from homology"/>
<dbReference type="InterPro" id="IPR050500">
    <property type="entry name" value="Phos_Acetyltrans/Butyryltrans"/>
</dbReference>
<dbReference type="NCBIfam" id="NF004472">
    <property type="entry name" value="PRK05805.1"/>
    <property type="match status" value="1"/>
</dbReference>
<dbReference type="Proteomes" id="UP001144256">
    <property type="component" value="Unassembled WGS sequence"/>
</dbReference>
<reference evidence="5" key="1">
    <citation type="submission" date="2022-06" db="EMBL/GenBank/DDBJ databases">
        <title>Vallitalea longa sp. nov., an anaerobic bacterium isolated from marine sediment.</title>
        <authorList>
            <person name="Hirano S."/>
            <person name="Terahara T."/>
            <person name="Mori K."/>
            <person name="Hamada M."/>
            <person name="Matsumoto R."/>
            <person name="Kobayashi T."/>
        </authorList>
    </citation>
    <scope>NUCLEOTIDE SEQUENCE</scope>
    <source>
        <strain evidence="5">SH18-1</strain>
    </source>
</reference>
<evidence type="ECO:0000256" key="3">
    <source>
        <dbReference type="ARBA" id="ARBA00023315"/>
    </source>
</evidence>
<comment type="similarity">
    <text evidence="1">Belongs to the phosphate acetyltransferase and butyryltransferase family.</text>
</comment>
<dbReference type="PANTHER" id="PTHR43356:SF2">
    <property type="entry name" value="PHOSPHATE ACETYLTRANSFERASE"/>
    <property type="match status" value="1"/>
</dbReference>
<keyword evidence="3" id="KW-0012">Acyltransferase</keyword>
<gene>
    <name evidence="5" type="primary">ptb</name>
    <name evidence="5" type="ORF">SH1V18_47430</name>
</gene>
<evidence type="ECO:0000256" key="1">
    <source>
        <dbReference type="ARBA" id="ARBA00005656"/>
    </source>
</evidence>
<keyword evidence="2" id="KW-0808">Transferase</keyword>
<dbReference type="InterPro" id="IPR002505">
    <property type="entry name" value="PTA_PTB"/>
</dbReference>
<dbReference type="SUPFAM" id="SSF53659">
    <property type="entry name" value="Isocitrate/Isopropylmalate dehydrogenase-like"/>
    <property type="match status" value="1"/>
</dbReference>
<keyword evidence="6" id="KW-1185">Reference proteome</keyword>
<evidence type="ECO:0000256" key="2">
    <source>
        <dbReference type="ARBA" id="ARBA00022679"/>
    </source>
</evidence>
<comment type="caution">
    <text evidence="5">The sequence shown here is derived from an EMBL/GenBank/DDBJ whole genome shotgun (WGS) entry which is preliminary data.</text>
</comment>
<dbReference type="Gene3D" id="3.40.718.10">
    <property type="entry name" value="Isopropylmalate Dehydrogenase"/>
    <property type="match status" value="1"/>
</dbReference>
<sequence>MVCKFEDIIKLAKTKEPKVLSVAVAQDIDVLNSIKIAVNEGIIKPILIGDRDQIIEISGQIDFDVSNIEIVNVLDKIEACNAAVKKVTDGEADMVMKGIVDTAIILKAVLNKEANLRTGRVLSHVGVMDIPTYDRLLLVSDAAMNIVPDLMTKKQIIDNSVIVARSIGINEPKVAILCAKEKVNPKMQATVDAKELQDMNQRGEIKNCIVGGPLALDNAVSLEAAKHKKIDNPVAGNADVLIVPSIDAGNVLYKSIVFLANAKAAGVIVGAKVPIVVTSRADTEISKINSIALAMLMSQDN</sequence>
<dbReference type="GO" id="GO:0016746">
    <property type="term" value="F:acyltransferase activity"/>
    <property type="evidence" value="ECO:0007669"/>
    <property type="project" value="UniProtKB-KW"/>
</dbReference>
<evidence type="ECO:0000313" key="5">
    <source>
        <dbReference type="EMBL" id="GKX32263.1"/>
    </source>
</evidence>
<feature type="domain" description="Phosphate acetyl/butaryl transferase" evidence="4">
    <location>
        <begin position="81"/>
        <end position="294"/>
    </location>
</feature>
<accession>A0A9W5YJ29</accession>
<dbReference type="NCBIfam" id="NF006045">
    <property type="entry name" value="PRK08190.1"/>
    <property type="match status" value="1"/>
</dbReference>
<dbReference type="RefSeq" id="WP_281819735.1">
    <property type="nucleotide sequence ID" value="NZ_BRLB01000030.1"/>
</dbReference>
<organism evidence="5 6">
    <name type="scientific">Vallitalea longa</name>
    <dbReference type="NCBI Taxonomy" id="2936439"/>
    <lineage>
        <taxon>Bacteria</taxon>
        <taxon>Bacillati</taxon>
        <taxon>Bacillota</taxon>
        <taxon>Clostridia</taxon>
        <taxon>Lachnospirales</taxon>
        <taxon>Vallitaleaceae</taxon>
        <taxon>Vallitalea</taxon>
    </lineage>
</organism>
<protein>
    <submittedName>
        <fullName evidence="5">Phosphate butyryltransferase</fullName>
    </submittedName>
</protein>